<dbReference type="Proteomes" id="UP000308600">
    <property type="component" value="Unassembled WGS sequence"/>
</dbReference>
<evidence type="ECO:0000313" key="1">
    <source>
        <dbReference type="EMBL" id="TFK73711.1"/>
    </source>
</evidence>
<keyword evidence="2" id="KW-1185">Reference proteome</keyword>
<evidence type="ECO:0000313" key="2">
    <source>
        <dbReference type="Proteomes" id="UP000308600"/>
    </source>
</evidence>
<gene>
    <name evidence="1" type="ORF">BDN72DRAFT_854531</name>
</gene>
<name>A0ACD3B7U0_9AGAR</name>
<sequence>MSDGETNFADTQNRHNRDINADQGYSPPQGTHSRRYPENPAPTIPYNAGMGPGHGWMPQSNNHPEFVPGPPNYPPASMTTAVMEETYQERVRTMSTDSGPFSPIQTSDRKRTLIYSSSDRKQLWIQPLWTLEFERLKLTRAVRSG</sequence>
<protein>
    <submittedName>
        <fullName evidence="1">Uncharacterized protein</fullName>
    </submittedName>
</protein>
<accession>A0ACD3B7U0</accession>
<dbReference type="EMBL" id="ML208273">
    <property type="protein sequence ID" value="TFK73711.1"/>
    <property type="molecule type" value="Genomic_DNA"/>
</dbReference>
<organism evidence="1 2">
    <name type="scientific">Pluteus cervinus</name>
    <dbReference type="NCBI Taxonomy" id="181527"/>
    <lineage>
        <taxon>Eukaryota</taxon>
        <taxon>Fungi</taxon>
        <taxon>Dikarya</taxon>
        <taxon>Basidiomycota</taxon>
        <taxon>Agaricomycotina</taxon>
        <taxon>Agaricomycetes</taxon>
        <taxon>Agaricomycetidae</taxon>
        <taxon>Agaricales</taxon>
        <taxon>Pluteineae</taxon>
        <taxon>Pluteaceae</taxon>
        <taxon>Pluteus</taxon>
    </lineage>
</organism>
<reference evidence="1 2" key="1">
    <citation type="journal article" date="2019" name="Nat. Ecol. Evol.">
        <title>Megaphylogeny resolves global patterns of mushroom evolution.</title>
        <authorList>
            <person name="Varga T."/>
            <person name="Krizsan K."/>
            <person name="Foldi C."/>
            <person name="Dima B."/>
            <person name="Sanchez-Garcia M."/>
            <person name="Sanchez-Ramirez S."/>
            <person name="Szollosi G.J."/>
            <person name="Szarkandi J.G."/>
            <person name="Papp V."/>
            <person name="Albert L."/>
            <person name="Andreopoulos W."/>
            <person name="Angelini C."/>
            <person name="Antonin V."/>
            <person name="Barry K.W."/>
            <person name="Bougher N.L."/>
            <person name="Buchanan P."/>
            <person name="Buyck B."/>
            <person name="Bense V."/>
            <person name="Catcheside P."/>
            <person name="Chovatia M."/>
            <person name="Cooper J."/>
            <person name="Damon W."/>
            <person name="Desjardin D."/>
            <person name="Finy P."/>
            <person name="Geml J."/>
            <person name="Haridas S."/>
            <person name="Hughes K."/>
            <person name="Justo A."/>
            <person name="Karasinski D."/>
            <person name="Kautmanova I."/>
            <person name="Kiss B."/>
            <person name="Kocsube S."/>
            <person name="Kotiranta H."/>
            <person name="LaButti K.M."/>
            <person name="Lechner B.E."/>
            <person name="Liimatainen K."/>
            <person name="Lipzen A."/>
            <person name="Lukacs Z."/>
            <person name="Mihaltcheva S."/>
            <person name="Morgado L.N."/>
            <person name="Niskanen T."/>
            <person name="Noordeloos M.E."/>
            <person name="Ohm R.A."/>
            <person name="Ortiz-Santana B."/>
            <person name="Ovrebo C."/>
            <person name="Racz N."/>
            <person name="Riley R."/>
            <person name="Savchenko A."/>
            <person name="Shiryaev A."/>
            <person name="Soop K."/>
            <person name="Spirin V."/>
            <person name="Szebenyi C."/>
            <person name="Tomsovsky M."/>
            <person name="Tulloss R.E."/>
            <person name="Uehling J."/>
            <person name="Grigoriev I.V."/>
            <person name="Vagvolgyi C."/>
            <person name="Papp T."/>
            <person name="Martin F.M."/>
            <person name="Miettinen O."/>
            <person name="Hibbett D.S."/>
            <person name="Nagy L.G."/>
        </authorList>
    </citation>
    <scope>NUCLEOTIDE SEQUENCE [LARGE SCALE GENOMIC DNA]</scope>
    <source>
        <strain evidence="1 2">NL-1719</strain>
    </source>
</reference>
<proteinExistence type="predicted"/>